<accession>A0A1L9SE64</accession>
<keyword evidence="2" id="KW-0812">Transmembrane</keyword>
<dbReference type="STRING" id="1073090.A0A1L9SE64"/>
<dbReference type="Proteomes" id="UP000184188">
    <property type="component" value="Unassembled WGS sequence"/>
</dbReference>
<feature type="transmembrane region" description="Helical" evidence="2">
    <location>
        <begin position="235"/>
        <end position="257"/>
    </location>
</feature>
<dbReference type="EMBL" id="KV878345">
    <property type="protein sequence ID" value="OJJ45520.1"/>
    <property type="molecule type" value="Genomic_DNA"/>
</dbReference>
<dbReference type="OrthoDB" id="3795566at2759"/>
<keyword evidence="2" id="KW-0472">Membrane</keyword>
<feature type="signal peptide" evidence="3">
    <location>
        <begin position="1"/>
        <end position="25"/>
    </location>
</feature>
<reference evidence="5" key="1">
    <citation type="journal article" date="2017" name="Genome Biol.">
        <title>Comparative genomics reveals high biological diversity and specific adaptations in the industrially and medically important fungal genus Aspergillus.</title>
        <authorList>
            <person name="de Vries R.P."/>
            <person name="Riley R."/>
            <person name="Wiebenga A."/>
            <person name="Aguilar-Osorio G."/>
            <person name="Amillis S."/>
            <person name="Uchima C.A."/>
            <person name="Anderluh G."/>
            <person name="Asadollahi M."/>
            <person name="Askin M."/>
            <person name="Barry K."/>
            <person name="Battaglia E."/>
            <person name="Bayram O."/>
            <person name="Benocci T."/>
            <person name="Braus-Stromeyer S.A."/>
            <person name="Caldana C."/>
            <person name="Canovas D."/>
            <person name="Cerqueira G.C."/>
            <person name="Chen F."/>
            <person name="Chen W."/>
            <person name="Choi C."/>
            <person name="Clum A."/>
            <person name="Dos Santos R.A."/>
            <person name="Damasio A.R."/>
            <person name="Diallinas G."/>
            <person name="Emri T."/>
            <person name="Fekete E."/>
            <person name="Flipphi M."/>
            <person name="Freyberg S."/>
            <person name="Gallo A."/>
            <person name="Gournas C."/>
            <person name="Habgood R."/>
            <person name="Hainaut M."/>
            <person name="Harispe M.L."/>
            <person name="Henrissat B."/>
            <person name="Hilden K.S."/>
            <person name="Hope R."/>
            <person name="Hossain A."/>
            <person name="Karabika E."/>
            <person name="Karaffa L."/>
            <person name="Karanyi Z."/>
            <person name="Krasevec N."/>
            <person name="Kuo A."/>
            <person name="Kusch H."/>
            <person name="LaButti K."/>
            <person name="Lagendijk E.L."/>
            <person name="Lapidus A."/>
            <person name="Levasseur A."/>
            <person name="Lindquist E."/>
            <person name="Lipzen A."/>
            <person name="Logrieco A.F."/>
            <person name="MacCabe A."/>
            <person name="Maekelae M.R."/>
            <person name="Malavazi I."/>
            <person name="Melin P."/>
            <person name="Meyer V."/>
            <person name="Mielnichuk N."/>
            <person name="Miskei M."/>
            <person name="Molnar A.P."/>
            <person name="Mule G."/>
            <person name="Ngan C.Y."/>
            <person name="Orejas M."/>
            <person name="Orosz E."/>
            <person name="Ouedraogo J.P."/>
            <person name="Overkamp K.M."/>
            <person name="Park H.-S."/>
            <person name="Perrone G."/>
            <person name="Piumi F."/>
            <person name="Punt P.J."/>
            <person name="Ram A.F."/>
            <person name="Ramon A."/>
            <person name="Rauscher S."/>
            <person name="Record E."/>
            <person name="Riano-Pachon D.M."/>
            <person name="Robert V."/>
            <person name="Roehrig J."/>
            <person name="Ruller R."/>
            <person name="Salamov A."/>
            <person name="Salih N.S."/>
            <person name="Samson R.A."/>
            <person name="Sandor E."/>
            <person name="Sanguinetti M."/>
            <person name="Schuetze T."/>
            <person name="Sepcic K."/>
            <person name="Shelest E."/>
            <person name="Sherlock G."/>
            <person name="Sophianopoulou V."/>
            <person name="Squina F.M."/>
            <person name="Sun H."/>
            <person name="Susca A."/>
            <person name="Todd R.B."/>
            <person name="Tsang A."/>
            <person name="Unkles S.E."/>
            <person name="van de Wiele N."/>
            <person name="van Rossen-Uffink D."/>
            <person name="Oliveira J.V."/>
            <person name="Vesth T.C."/>
            <person name="Visser J."/>
            <person name="Yu J.-H."/>
            <person name="Zhou M."/>
            <person name="Andersen M.R."/>
            <person name="Archer D.B."/>
            <person name="Baker S.E."/>
            <person name="Benoit I."/>
            <person name="Brakhage A.A."/>
            <person name="Braus G.H."/>
            <person name="Fischer R."/>
            <person name="Frisvad J.C."/>
            <person name="Goldman G.H."/>
            <person name="Houbraken J."/>
            <person name="Oakley B."/>
            <person name="Pocsi I."/>
            <person name="Scazzocchio C."/>
            <person name="Seiboth B."/>
            <person name="vanKuyk P.A."/>
            <person name="Wortman J."/>
            <person name="Dyer P.S."/>
            <person name="Grigoriev I.V."/>
        </authorList>
    </citation>
    <scope>NUCLEOTIDE SEQUENCE [LARGE SCALE GENOMIC DNA]</scope>
    <source>
        <strain evidence="5">CBS 506.65</strain>
    </source>
</reference>
<evidence type="ECO:0000256" key="3">
    <source>
        <dbReference type="SAM" id="SignalP"/>
    </source>
</evidence>
<dbReference type="GeneID" id="34611452"/>
<feature type="transmembrane region" description="Helical" evidence="2">
    <location>
        <begin position="278"/>
        <end position="297"/>
    </location>
</feature>
<organism evidence="4 5">
    <name type="scientific">Penicilliopsis zonata CBS 506.65</name>
    <dbReference type="NCBI Taxonomy" id="1073090"/>
    <lineage>
        <taxon>Eukaryota</taxon>
        <taxon>Fungi</taxon>
        <taxon>Dikarya</taxon>
        <taxon>Ascomycota</taxon>
        <taxon>Pezizomycotina</taxon>
        <taxon>Eurotiomycetes</taxon>
        <taxon>Eurotiomycetidae</taxon>
        <taxon>Eurotiales</taxon>
        <taxon>Aspergillaceae</taxon>
        <taxon>Penicilliopsis</taxon>
    </lineage>
</organism>
<keyword evidence="3" id="KW-0732">Signal</keyword>
<gene>
    <name evidence="4" type="ORF">ASPZODRAFT_144149</name>
</gene>
<evidence type="ECO:0000256" key="1">
    <source>
        <dbReference type="SAM" id="MobiDB-lite"/>
    </source>
</evidence>
<dbReference type="AlphaFoldDB" id="A0A1L9SE64"/>
<feature type="compositionally biased region" description="Low complexity" evidence="1">
    <location>
        <begin position="367"/>
        <end position="377"/>
    </location>
</feature>
<dbReference type="VEuPathDB" id="FungiDB:ASPZODRAFT_144149"/>
<protein>
    <submittedName>
        <fullName evidence="4">Uncharacterized protein</fullName>
    </submittedName>
</protein>
<sequence>MAPFHSFMISSLPFVFLLQLSLVFAAPWIVTADYEDDSWTYTERYGSSAYTTYTENLIEMITPTATSMPLALSTTTTTESYYGESVTIVEVLYPTGAGSPSDYEDGYGDDGDAIYNYYVNMVYTAPTGCSSHFTATTAVPIDVPYMIEGMVPVTTAMTTYSVDDSTPFSPTTYTEIMAFINPTQVPVSSLAAVSEQYAYSVYQDYGCSSYYDDGSDYGYGDSYYECTGNWFSDCWGVSPVGIIVVTVLSWFGFWLFVGMAESFFHFRRLCKGWQARRGFPLSWCMLFPILSCLFLFFSRRGFCARTIDDADELKKQWNEMGFWRKIGRWLRWGFIVKYPAFLGPAPPRVGQPNKRPIPLPTTPLLHVSSPPHSGVSSARPSVEPPIPEMSGVLPVHADTLQPPFPLRDTTPFSLARLSSLTK</sequence>
<evidence type="ECO:0000256" key="2">
    <source>
        <dbReference type="SAM" id="Phobius"/>
    </source>
</evidence>
<name>A0A1L9SE64_9EURO</name>
<keyword evidence="5" id="KW-1185">Reference proteome</keyword>
<feature type="region of interest" description="Disordered" evidence="1">
    <location>
        <begin position="367"/>
        <end position="393"/>
    </location>
</feature>
<evidence type="ECO:0000313" key="5">
    <source>
        <dbReference type="Proteomes" id="UP000184188"/>
    </source>
</evidence>
<evidence type="ECO:0000313" key="4">
    <source>
        <dbReference type="EMBL" id="OJJ45520.1"/>
    </source>
</evidence>
<feature type="chain" id="PRO_5013358685" evidence="3">
    <location>
        <begin position="26"/>
        <end position="422"/>
    </location>
</feature>
<keyword evidence="2" id="KW-1133">Transmembrane helix</keyword>
<proteinExistence type="predicted"/>
<dbReference type="RefSeq" id="XP_022580030.1">
    <property type="nucleotide sequence ID" value="XM_022724987.1"/>
</dbReference>